<protein>
    <submittedName>
        <fullName evidence="1">Uncharacterized protein</fullName>
    </submittedName>
</protein>
<sequence length="76" mass="7818">MSLDLEFGPDVEKSGLPLSALSPVDVASNSVGDDAAEDGAILDDFTTHGLERLSSAATCLVAGVEYTHGQQVISLL</sequence>
<name>D6WX96_TRICA</name>
<evidence type="ECO:0000313" key="2">
    <source>
        <dbReference type="Proteomes" id="UP000007266"/>
    </source>
</evidence>
<dbReference type="InParanoid" id="D6WX96"/>
<proteinExistence type="predicted"/>
<reference evidence="1 2" key="1">
    <citation type="journal article" date="2008" name="Nature">
        <title>The genome of the model beetle and pest Tribolium castaneum.</title>
        <authorList>
            <consortium name="Tribolium Genome Sequencing Consortium"/>
            <person name="Richards S."/>
            <person name="Gibbs R.A."/>
            <person name="Weinstock G.M."/>
            <person name="Brown S.J."/>
            <person name="Denell R."/>
            <person name="Beeman R.W."/>
            <person name="Gibbs R."/>
            <person name="Beeman R.W."/>
            <person name="Brown S.J."/>
            <person name="Bucher G."/>
            <person name="Friedrich M."/>
            <person name="Grimmelikhuijzen C.J."/>
            <person name="Klingler M."/>
            <person name="Lorenzen M."/>
            <person name="Richards S."/>
            <person name="Roth S."/>
            <person name="Schroder R."/>
            <person name="Tautz D."/>
            <person name="Zdobnov E.M."/>
            <person name="Muzny D."/>
            <person name="Gibbs R.A."/>
            <person name="Weinstock G.M."/>
            <person name="Attaway T."/>
            <person name="Bell S."/>
            <person name="Buhay C.J."/>
            <person name="Chandrabose M.N."/>
            <person name="Chavez D."/>
            <person name="Clerk-Blankenburg K.P."/>
            <person name="Cree A."/>
            <person name="Dao M."/>
            <person name="Davis C."/>
            <person name="Chacko J."/>
            <person name="Dinh H."/>
            <person name="Dugan-Rocha S."/>
            <person name="Fowler G."/>
            <person name="Garner T.T."/>
            <person name="Garnes J."/>
            <person name="Gnirke A."/>
            <person name="Hawes A."/>
            <person name="Hernandez J."/>
            <person name="Hines S."/>
            <person name="Holder M."/>
            <person name="Hume J."/>
            <person name="Jhangiani S.N."/>
            <person name="Joshi V."/>
            <person name="Khan Z.M."/>
            <person name="Jackson L."/>
            <person name="Kovar C."/>
            <person name="Kowis A."/>
            <person name="Lee S."/>
            <person name="Lewis L.R."/>
            <person name="Margolis J."/>
            <person name="Morgan M."/>
            <person name="Nazareth L.V."/>
            <person name="Nguyen N."/>
            <person name="Okwuonu G."/>
            <person name="Parker D."/>
            <person name="Richards S."/>
            <person name="Ruiz S.J."/>
            <person name="Santibanez J."/>
            <person name="Savard J."/>
            <person name="Scherer S.E."/>
            <person name="Schneider B."/>
            <person name="Sodergren E."/>
            <person name="Tautz D."/>
            <person name="Vattahil S."/>
            <person name="Villasana D."/>
            <person name="White C.S."/>
            <person name="Wright R."/>
            <person name="Park Y."/>
            <person name="Beeman R.W."/>
            <person name="Lord J."/>
            <person name="Oppert B."/>
            <person name="Lorenzen M."/>
            <person name="Brown S."/>
            <person name="Wang L."/>
            <person name="Savard J."/>
            <person name="Tautz D."/>
            <person name="Richards S."/>
            <person name="Weinstock G."/>
            <person name="Gibbs R.A."/>
            <person name="Liu Y."/>
            <person name="Worley K."/>
            <person name="Weinstock G."/>
            <person name="Elsik C.G."/>
            <person name="Reese J.T."/>
            <person name="Elhaik E."/>
            <person name="Landan G."/>
            <person name="Graur D."/>
            <person name="Arensburger P."/>
            <person name="Atkinson P."/>
            <person name="Beeman R.W."/>
            <person name="Beidler J."/>
            <person name="Brown S.J."/>
            <person name="Demuth J.P."/>
            <person name="Drury D.W."/>
            <person name="Du Y.Z."/>
            <person name="Fujiwara H."/>
            <person name="Lorenzen M."/>
            <person name="Maselli V."/>
            <person name="Osanai M."/>
            <person name="Park Y."/>
            <person name="Robertson H.M."/>
            <person name="Tu Z."/>
            <person name="Wang J.J."/>
            <person name="Wang S."/>
            <person name="Richards S."/>
            <person name="Song H."/>
            <person name="Zhang L."/>
            <person name="Sodergren E."/>
            <person name="Werner D."/>
            <person name="Stanke M."/>
            <person name="Morgenstern B."/>
            <person name="Solovyev V."/>
            <person name="Kosarev P."/>
            <person name="Brown G."/>
            <person name="Chen H.C."/>
            <person name="Ermolaeva O."/>
            <person name="Hlavina W."/>
            <person name="Kapustin Y."/>
            <person name="Kiryutin B."/>
            <person name="Kitts P."/>
            <person name="Maglott D."/>
            <person name="Pruitt K."/>
            <person name="Sapojnikov V."/>
            <person name="Souvorov A."/>
            <person name="Mackey A.J."/>
            <person name="Waterhouse R.M."/>
            <person name="Wyder S."/>
            <person name="Zdobnov E.M."/>
            <person name="Zdobnov E.M."/>
            <person name="Wyder S."/>
            <person name="Kriventseva E.V."/>
            <person name="Kadowaki T."/>
            <person name="Bork P."/>
            <person name="Aranda M."/>
            <person name="Bao R."/>
            <person name="Beermann A."/>
            <person name="Berns N."/>
            <person name="Bolognesi R."/>
            <person name="Bonneton F."/>
            <person name="Bopp D."/>
            <person name="Brown S.J."/>
            <person name="Bucher G."/>
            <person name="Butts T."/>
            <person name="Chaumot A."/>
            <person name="Denell R.E."/>
            <person name="Ferrier D.E."/>
            <person name="Friedrich M."/>
            <person name="Gordon C.M."/>
            <person name="Jindra M."/>
            <person name="Klingler M."/>
            <person name="Lan Q."/>
            <person name="Lattorff H.M."/>
            <person name="Laudet V."/>
            <person name="von Levetsow C."/>
            <person name="Liu Z."/>
            <person name="Lutz R."/>
            <person name="Lynch J.A."/>
            <person name="da Fonseca R.N."/>
            <person name="Posnien N."/>
            <person name="Reuter R."/>
            <person name="Roth S."/>
            <person name="Savard J."/>
            <person name="Schinko J.B."/>
            <person name="Schmitt C."/>
            <person name="Schoppmeier M."/>
            <person name="Schroder R."/>
            <person name="Shippy T.D."/>
            <person name="Simonnet F."/>
            <person name="Marques-Souza H."/>
            <person name="Tautz D."/>
            <person name="Tomoyasu Y."/>
            <person name="Trauner J."/>
            <person name="Van der Zee M."/>
            <person name="Vervoort M."/>
            <person name="Wittkopp N."/>
            <person name="Wimmer E.A."/>
            <person name="Yang X."/>
            <person name="Jones A.K."/>
            <person name="Sattelle D.B."/>
            <person name="Ebert P.R."/>
            <person name="Nelson D."/>
            <person name="Scott J.G."/>
            <person name="Beeman R.W."/>
            <person name="Muthukrishnan S."/>
            <person name="Kramer K.J."/>
            <person name="Arakane Y."/>
            <person name="Beeman R.W."/>
            <person name="Zhu Q."/>
            <person name="Hogenkamp D."/>
            <person name="Dixit R."/>
            <person name="Oppert B."/>
            <person name="Jiang H."/>
            <person name="Zou Z."/>
            <person name="Marshall J."/>
            <person name="Elpidina E."/>
            <person name="Vinokurov K."/>
            <person name="Oppert C."/>
            <person name="Zou Z."/>
            <person name="Evans J."/>
            <person name="Lu Z."/>
            <person name="Zhao P."/>
            <person name="Sumathipala N."/>
            <person name="Altincicek B."/>
            <person name="Vilcinskas A."/>
            <person name="Williams M."/>
            <person name="Hultmark D."/>
            <person name="Hetru C."/>
            <person name="Jiang H."/>
            <person name="Grimmelikhuijzen C.J."/>
            <person name="Hauser F."/>
            <person name="Cazzamali G."/>
            <person name="Williamson M."/>
            <person name="Park Y."/>
            <person name="Li B."/>
            <person name="Tanaka Y."/>
            <person name="Predel R."/>
            <person name="Neupert S."/>
            <person name="Schachtner J."/>
            <person name="Verleyen P."/>
            <person name="Raible F."/>
            <person name="Bork P."/>
            <person name="Friedrich M."/>
            <person name="Walden K.K."/>
            <person name="Robertson H.M."/>
            <person name="Angeli S."/>
            <person name="Foret S."/>
            <person name="Bucher G."/>
            <person name="Schuetz S."/>
            <person name="Maleszka R."/>
            <person name="Wimmer E.A."/>
            <person name="Beeman R.W."/>
            <person name="Lorenzen M."/>
            <person name="Tomoyasu Y."/>
            <person name="Miller S.C."/>
            <person name="Grossmann D."/>
            <person name="Bucher G."/>
        </authorList>
    </citation>
    <scope>NUCLEOTIDE SEQUENCE [LARGE SCALE GENOMIC DNA]</scope>
    <source>
        <strain evidence="1 2">Georgia GA2</strain>
    </source>
</reference>
<accession>D6WX96</accession>
<reference evidence="1 2" key="2">
    <citation type="journal article" date="2010" name="Nucleic Acids Res.">
        <title>BeetleBase in 2010: revisions to provide comprehensive genomic information for Tribolium castaneum.</title>
        <authorList>
            <person name="Kim H.S."/>
            <person name="Murphy T."/>
            <person name="Xia J."/>
            <person name="Caragea D."/>
            <person name="Park Y."/>
            <person name="Beeman R.W."/>
            <person name="Lorenzen M.D."/>
            <person name="Butcher S."/>
            <person name="Manak J.R."/>
            <person name="Brown S.J."/>
        </authorList>
    </citation>
    <scope>GENOME REANNOTATION</scope>
    <source>
        <strain evidence="1 2">Georgia GA2</strain>
    </source>
</reference>
<keyword evidence="2" id="KW-1185">Reference proteome</keyword>
<dbReference type="Proteomes" id="UP000007266">
    <property type="component" value="Linkage group 8"/>
</dbReference>
<dbReference type="EMBL" id="KQ971361">
    <property type="protein sequence ID" value="EFA08810.2"/>
    <property type="molecule type" value="Genomic_DNA"/>
</dbReference>
<gene>
    <name evidence="1" type="primary">AUGUSTUS-3.0.2_06504</name>
    <name evidence="1" type="ORF">TcasGA2_TC006504</name>
</gene>
<evidence type="ECO:0000313" key="1">
    <source>
        <dbReference type="EMBL" id="EFA08810.2"/>
    </source>
</evidence>
<dbReference type="AlphaFoldDB" id="D6WX96"/>
<organism evidence="1 2">
    <name type="scientific">Tribolium castaneum</name>
    <name type="common">Red flour beetle</name>
    <dbReference type="NCBI Taxonomy" id="7070"/>
    <lineage>
        <taxon>Eukaryota</taxon>
        <taxon>Metazoa</taxon>
        <taxon>Ecdysozoa</taxon>
        <taxon>Arthropoda</taxon>
        <taxon>Hexapoda</taxon>
        <taxon>Insecta</taxon>
        <taxon>Pterygota</taxon>
        <taxon>Neoptera</taxon>
        <taxon>Endopterygota</taxon>
        <taxon>Coleoptera</taxon>
        <taxon>Polyphaga</taxon>
        <taxon>Cucujiformia</taxon>
        <taxon>Tenebrionidae</taxon>
        <taxon>Tenebrionidae incertae sedis</taxon>
        <taxon>Tribolium</taxon>
    </lineage>
</organism>
<dbReference type="HOGENOM" id="CLU_2625194_0_0_1"/>